<protein>
    <submittedName>
        <fullName evidence="15">Rust resistance kinase Lr10</fullName>
    </submittedName>
</protein>
<dbReference type="Pfam" id="PF13947">
    <property type="entry name" value="GUB_WAK_bind"/>
    <property type="match status" value="1"/>
</dbReference>
<keyword evidence="7 15" id="KW-0418">Kinase</keyword>
<dbReference type="InterPro" id="IPR025287">
    <property type="entry name" value="WAK_GUB"/>
</dbReference>
<dbReference type="AlphaFoldDB" id="A0AAE2BWJ3"/>
<evidence type="ECO:0000256" key="2">
    <source>
        <dbReference type="ARBA" id="ARBA00022527"/>
    </source>
</evidence>
<evidence type="ECO:0000256" key="5">
    <source>
        <dbReference type="ARBA" id="ARBA00022729"/>
    </source>
</evidence>
<dbReference type="InterPro" id="IPR008271">
    <property type="entry name" value="Ser/Thr_kinase_AS"/>
</dbReference>
<sequence length="578" mass="65367">MPTRCRKGGPLIQSPFRHKYQHPDYCGYPGFDVYCDDKNDTVLVLPNSVKVIVIKIKYVSQLVHLYNPGICFFQKLPFLNLSVYPFHFVDMSDIDDYNLFNCSVRQSDPYNSISCLGDSSNFIYAIPSDYDFDTFDLTSCTSVHKISSVPRYIFHETDLHLAWSEPACGLCERRGQRCNLKNYTRGHQIQCIDKVKTNPGGSNQPLIPGATLGSVLVVTILAALLLLYRSIRVDKENELKIEKFLQDYRALKPTRFSYSDVRRITNQFSEKLGEGGYGIVYKGKLSNEINVAVKVLNNSKGNGEEFVNEVGTIGRIHHINVVRLVGFCAEGFRRVLVYEFLPNDSLEKFIFQAGLNRNSLGWPKLQDIALGIAKGIEYLHQGCDQQILHFDIKPHNILLDHNFIPKICDFGLAKLCSKEQSAVTMTAARGTMGYIAPEVLSSTFGRVSYKSDVYSFGMLLLEMVGGRKNVDHEANRSQVNFPQWIYNHLNVGEDLWQIIEQEEERSIARKLSIVGLWCIQWHPTDRPSMKVAVQMLEGDGHNLDMPPNPFPATNVSSSAAAIRGRQYQNALPLILESD</sequence>
<evidence type="ECO:0000256" key="12">
    <source>
        <dbReference type="PROSITE-ProRule" id="PRU10141"/>
    </source>
</evidence>
<keyword evidence="16" id="KW-1185">Reference proteome</keyword>
<dbReference type="PROSITE" id="PS00107">
    <property type="entry name" value="PROTEIN_KINASE_ATP"/>
    <property type="match status" value="1"/>
</dbReference>
<dbReference type="InterPro" id="IPR000719">
    <property type="entry name" value="Prot_kinase_dom"/>
</dbReference>
<evidence type="ECO:0000313" key="15">
    <source>
        <dbReference type="EMBL" id="KAK4400339.1"/>
    </source>
</evidence>
<evidence type="ECO:0000313" key="16">
    <source>
        <dbReference type="Proteomes" id="UP001289374"/>
    </source>
</evidence>
<feature type="binding site" evidence="12">
    <location>
        <position position="294"/>
    </location>
    <ligand>
        <name>ATP</name>
        <dbReference type="ChEBI" id="CHEBI:30616"/>
    </ligand>
</feature>
<reference evidence="15" key="1">
    <citation type="submission" date="2020-06" db="EMBL/GenBank/DDBJ databases">
        <authorList>
            <person name="Li T."/>
            <person name="Hu X."/>
            <person name="Zhang T."/>
            <person name="Song X."/>
            <person name="Zhang H."/>
            <person name="Dai N."/>
            <person name="Sheng W."/>
            <person name="Hou X."/>
            <person name="Wei L."/>
        </authorList>
    </citation>
    <scope>NUCLEOTIDE SEQUENCE</scope>
    <source>
        <strain evidence="15">K16</strain>
        <tissue evidence="15">Leaf</tissue>
    </source>
</reference>
<dbReference type="PANTHER" id="PTHR27009">
    <property type="entry name" value="RUST RESISTANCE KINASE LR10-RELATED"/>
    <property type="match status" value="1"/>
</dbReference>
<evidence type="ECO:0000256" key="7">
    <source>
        <dbReference type="ARBA" id="ARBA00022777"/>
    </source>
</evidence>
<dbReference type="InterPro" id="IPR011009">
    <property type="entry name" value="Kinase-like_dom_sf"/>
</dbReference>
<evidence type="ECO:0000256" key="11">
    <source>
        <dbReference type="ARBA" id="ARBA00023180"/>
    </source>
</evidence>
<comment type="caution">
    <text evidence="15">The sequence shown here is derived from an EMBL/GenBank/DDBJ whole genome shotgun (WGS) entry which is preliminary data.</text>
</comment>
<keyword evidence="11" id="KW-0325">Glycoprotein</keyword>
<dbReference type="PROSITE" id="PS00108">
    <property type="entry name" value="PROTEIN_KINASE_ST"/>
    <property type="match status" value="1"/>
</dbReference>
<dbReference type="InterPro" id="IPR045874">
    <property type="entry name" value="LRK10/LRL21-25-like"/>
</dbReference>
<evidence type="ECO:0000256" key="4">
    <source>
        <dbReference type="ARBA" id="ARBA00022692"/>
    </source>
</evidence>
<keyword evidence="4 13" id="KW-0812">Transmembrane</keyword>
<accession>A0AAE2BWJ3</accession>
<dbReference type="SMART" id="SM00220">
    <property type="entry name" value="S_TKc"/>
    <property type="match status" value="1"/>
</dbReference>
<keyword evidence="9 13" id="KW-1133">Transmembrane helix</keyword>
<keyword evidence="2" id="KW-0723">Serine/threonine-protein kinase</keyword>
<comment type="subcellular location">
    <subcellularLocation>
        <location evidence="1">Membrane</location>
        <topology evidence="1">Single-pass type I membrane protein</topology>
    </subcellularLocation>
</comment>
<dbReference type="EMBL" id="JACGWL010000006">
    <property type="protein sequence ID" value="KAK4400339.1"/>
    <property type="molecule type" value="Genomic_DNA"/>
</dbReference>
<evidence type="ECO:0000256" key="9">
    <source>
        <dbReference type="ARBA" id="ARBA00022989"/>
    </source>
</evidence>
<dbReference type="CDD" id="cd14066">
    <property type="entry name" value="STKc_IRAK"/>
    <property type="match status" value="1"/>
</dbReference>
<dbReference type="SUPFAM" id="SSF56112">
    <property type="entry name" value="Protein kinase-like (PK-like)"/>
    <property type="match status" value="1"/>
</dbReference>
<dbReference type="Proteomes" id="UP001289374">
    <property type="component" value="Unassembled WGS sequence"/>
</dbReference>
<evidence type="ECO:0000259" key="14">
    <source>
        <dbReference type="PROSITE" id="PS50011"/>
    </source>
</evidence>
<feature type="transmembrane region" description="Helical" evidence="13">
    <location>
        <begin position="206"/>
        <end position="228"/>
    </location>
</feature>
<dbReference type="GO" id="GO:0005524">
    <property type="term" value="F:ATP binding"/>
    <property type="evidence" value="ECO:0007669"/>
    <property type="project" value="UniProtKB-UniRule"/>
</dbReference>
<keyword evidence="3" id="KW-0808">Transferase</keyword>
<keyword evidence="5" id="KW-0732">Signal</keyword>
<dbReference type="GO" id="GO:0030247">
    <property type="term" value="F:polysaccharide binding"/>
    <property type="evidence" value="ECO:0007669"/>
    <property type="project" value="InterPro"/>
</dbReference>
<dbReference type="PROSITE" id="PS50011">
    <property type="entry name" value="PROTEIN_KINASE_DOM"/>
    <property type="match status" value="1"/>
</dbReference>
<evidence type="ECO:0000256" key="6">
    <source>
        <dbReference type="ARBA" id="ARBA00022741"/>
    </source>
</evidence>
<dbReference type="Gene3D" id="3.30.200.20">
    <property type="entry name" value="Phosphorylase Kinase, domain 1"/>
    <property type="match status" value="1"/>
</dbReference>
<evidence type="ECO:0000256" key="1">
    <source>
        <dbReference type="ARBA" id="ARBA00004479"/>
    </source>
</evidence>
<proteinExistence type="predicted"/>
<gene>
    <name evidence="15" type="ORF">Sango_1140000</name>
</gene>
<dbReference type="FunFam" id="3.30.200.20:FF:000178">
    <property type="entry name" value="serine/threonine-protein kinase PBS1-like"/>
    <property type="match status" value="1"/>
</dbReference>
<dbReference type="FunFam" id="1.10.510.10:FF:000590">
    <property type="entry name" value="PR5-like receptor kinase"/>
    <property type="match status" value="1"/>
</dbReference>
<name>A0AAE2BWJ3_9LAMI</name>
<dbReference type="InterPro" id="IPR017441">
    <property type="entry name" value="Protein_kinase_ATP_BS"/>
</dbReference>
<dbReference type="Pfam" id="PF00069">
    <property type="entry name" value="Pkinase"/>
    <property type="match status" value="1"/>
</dbReference>
<evidence type="ECO:0000256" key="3">
    <source>
        <dbReference type="ARBA" id="ARBA00022679"/>
    </source>
</evidence>
<evidence type="ECO:0000256" key="10">
    <source>
        <dbReference type="ARBA" id="ARBA00023136"/>
    </source>
</evidence>
<keyword evidence="8 12" id="KW-0067">ATP-binding</keyword>
<feature type="domain" description="Protein kinase" evidence="14">
    <location>
        <begin position="266"/>
        <end position="551"/>
    </location>
</feature>
<evidence type="ECO:0000256" key="13">
    <source>
        <dbReference type="SAM" id="Phobius"/>
    </source>
</evidence>
<keyword evidence="6 12" id="KW-0547">Nucleotide-binding</keyword>
<dbReference type="Gene3D" id="1.10.510.10">
    <property type="entry name" value="Transferase(Phosphotransferase) domain 1"/>
    <property type="match status" value="1"/>
</dbReference>
<reference evidence="15" key="2">
    <citation type="journal article" date="2024" name="Plant">
        <title>Genomic evolution and insights into agronomic trait innovations of Sesamum species.</title>
        <authorList>
            <person name="Miao H."/>
            <person name="Wang L."/>
            <person name="Qu L."/>
            <person name="Liu H."/>
            <person name="Sun Y."/>
            <person name="Le M."/>
            <person name="Wang Q."/>
            <person name="Wei S."/>
            <person name="Zheng Y."/>
            <person name="Lin W."/>
            <person name="Duan Y."/>
            <person name="Cao H."/>
            <person name="Xiong S."/>
            <person name="Wang X."/>
            <person name="Wei L."/>
            <person name="Li C."/>
            <person name="Ma Q."/>
            <person name="Ju M."/>
            <person name="Zhao R."/>
            <person name="Li G."/>
            <person name="Mu C."/>
            <person name="Tian Q."/>
            <person name="Mei H."/>
            <person name="Zhang T."/>
            <person name="Gao T."/>
            <person name="Zhang H."/>
        </authorList>
    </citation>
    <scope>NUCLEOTIDE SEQUENCE</scope>
    <source>
        <strain evidence="15">K16</strain>
    </source>
</reference>
<evidence type="ECO:0000256" key="8">
    <source>
        <dbReference type="ARBA" id="ARBA00022840"/>
    </source>
</evidence>
<dbReference type="GO" id="GO:0004674">
    <property type="term" value="F:protein serine/threonine kinase activity"/>
    <property type="evidence" value="ECO:0007669"/>
    <property type="project" value="UniProtKB-KW"/>
</dbReference>
<organism evidence="15 16">
    <name type="scientific">Sesamum angolense</name>
    <dbReference type="NCBI Taxonomy" id="2727404"/>
    <lineage>
        <taxon>Eukaryota</taxon>
        <taxon>Viridiplantae</taxon>
        <taxon>Streptophyta</taxon>
        <taxon>Embryophyta</taxon>
        <taxon>Tracheophyta</taxon>
        <taxon>Spermatophyta</taxon>
        <taxon>Magnoliopsida</taxon>
        <taxon>eudicotyledons</taxon>
        <taxon>Gunneridae</taxon>
        <taxon>Pentapetalae</taxon>
        <taxon>asterids</taxon>
        <taxon>lamiids</taxon>
        <taxon>Lamiales</taxon>
        <taxon>Pedaliaceae</taxon>
        <taxon>Sesamum</taxon>
    </lineage>
</organism>
<keyword evidence="10 13" id="KW-0472">Membrane</keyword>
<dbReference type="GO" id="GO:0016020">
    <property type="term" value="C:membrane"/>
    <property type="evidence" value="ECO:0007669"/>
    <property type="project" value="UniProtKB-SubCell"/>
</dbReference>